<dbReference type="Pfam" id="PF00023">
    <property type="entry name" value="Ank"/>
    <property type="match status" value="1"/>
</dbReference>
<protein>
    <recommendedName>
        <fullName evidence="5">NACHT domain-containing protein</fullName>
    </recommendedName>
</protein>
<dbReference type="InterPro" id="IPR056884">
    <property type="entry name" value="NPHP3-like_N"/>
</dbReference>
<keyword evidence="2 3" id="KW-0040">ANK repeat</keyword>
<evidence type="ECO:0000256" key="3">
    <source>
        <dbReference type="PROSITE-ProRule" id="PRU00023"/>
    </source>
</evidence>
<dbReference type="SUPFAM" id="SSF48403">
    <property type="entry name" value="Ankyrin repeat"/>
    <property type="match status" value="1"/>
</dbReference>
<feature type="repeat" description="ANK" evidence="3">
    <location>
        <begin position="988"/>
        <end position="1009"/>
    </location>
</feature>
<keyword evidence="7" id="KW-1185">Reference proteome</keyword>
<dbReference type="SUPFAM" id="SSF52540">
    <property type="entry name" value="P-loop containing nucleoside triphosphate hydrolases"/>
    <property type="match status" value="1"/>
</dbReference>
<dbReference type="InterPro" id="IPR007111">
    <property type="entry name" value="NACHT_NTPase"/>
</dbReference>
<dbReference type="InterPro" id="IPR036770">
    <property type="entry name" value="Ankyrin_rpt-contain_sf"/>
</dbReference>
<evidence type="ECO:0000256" key="4">
    <source>
        <dbReference type="SAM" id="MobiDB-lite"/>
    </source>
</evidence>
<dbReference type="PRINTS" id="PR01415">
    <property type="entry name" value="ANKYRIN"/>
</dbReference>
<comment type="caution">
    <text evidence="6">The sequence shown here is derived from an EMBL/GenBank/DDBJ whole genome shotgun (WGS) entry which is preliminary data.</text>
</comment>
<keyword evidence="1" id="KW-0677">Repeat</keyword>
<dbReference type="InterPro" id="IPR027417">
    <property type="entry name" value="P-loop_NTPase"/>
</dbReference>
<dbReference type="Pfam" id="PF12796">
    <property type="entry name" value="Ank_2"/>
    <property type="match status" value="4"/>
</dbReference>
<organism evidence="6 7">
    <name type="scientific">Fusarium avenaceum</name>
    <dbReference type="NCBI Taxonomy" id="40199"/>
    <lineage>
        <taxon>Eukaryota</taxon>
        <taxon>Fungi</taxon>
        <taxon>Dikarya</taxon>
        <taxon>Ascomycota</taxon>
        <taxon>Pezizomycotina</taxon>
        <taxon>Sordariomycetes</taxon>
        <taxon>Hypocreomycetidae</taxon>
        <taxon>Hypocreales</taxon>
        <taxon>Nectriaceae</taxon>
        <taxon>Fusarium</taxon>
        <taxon>Fusarium tricinctum species complex</taxon>
    </lineage>
</organism>
<dbReference type="InterPro" id="IPR029498">
    <property type="entry name" value="HeLo_dom"/>
</dbReference>
<gene>
    <name evidence="6" type="ORF">KAF25_002552</name>
</gene>
<feature type="domain" description="NACHT" evidence="5">
    <location>
        <begin position="261"/>
        <end position="407"/>
    </location>
</feature>
<dbReference type="EMBL" id="JAGPUO010000008">
    <property type="protein sequence ID" value="KAG5660909.1"/>
    <property type="molecule type" value="Genomic_DNA"/>
</dbReference>
<dbReference type="Pfam" id="PF24883">
    <property type="entry name" value="NPHP3_N"/>
    <property type="match status" value="1"/>
</dbReference>
<feature type="repeat" description="ANK" evidence="3">
    <location>
        <begin position="922"/>
        <end position="954"/>
    </location>
</feature>
<dbReference type="SMART" id="SM00248">
    <property type="entry name" value="ANK"/>
    <property type="match status" value="10"/>
</dbReference>
<dbReference type="PANTHER" id="PTHR24198">
    <property type="entry name" value="ANKYRIN REPEAT AND PROTEIN KINASE DOMAIN-CONTAINING PROTEIN"/>
    <property type="match status" value="1"/>
</dbReference>
<feature type="repeat" description="ANK" evidence="3">
    <location>
        <begin position="816"/>
        <end position="848"/>
    </location>
</feature>
<dbReference type="InterPro" id="IPR002110">
    <property type="entry name" value="Ankyrin_rpt"/>
</dbReference>
<feature type="repeat" description="ANK" evidence="3">
    <location>
        <begin position="1022"/>
        <end position="1054"/>
    </location>
</feature>
<dbReference type="PANTHER" id="PTHR24198:SF165">
    <property type="entry name" value="ANKYRIN REPEAT-CONTAINING PROTEIN-RELATED"/>
    <property type="match status" value="1"/>
</dbReference>
<proteinExistence type="predicted"/>
<evidence type="ECO:0000256" key="2">
    <source>
        <dbReference type="ARBA" id="ARBA00023043"/>
    </source>
</evidence>
<feature type="repeat" description="ANK" evidence="3">
    <location>
        <begin position="955"/>
        <end position="987"/>
    </location>
</feature>
<name>A0A9P7H226_9HYPO</name>
<dbReference type="Gene3D" id="1.20.120.1020">
    <property type="entry name" value="Prion-inhibition and propagation, HeLo domain"/>
    <property type="match status" value="1"/>
</dbReference>
<dbReference type="Proteomes" id="UP000782241">
    <property type="component" value="Unassembled WGS sequence"/>
</dbReference>
<feature type="repeat" description="ANK" evidence="3">
    <location>
        <begin position="783"/>
        <end position="815"/>
    </location>
</feature>
<dbReference type="PROSITE" id="PS50297">
    <property type="entry name" value="ANK_REP_REGION"/>
    <property type="match status" value="6"/>
</dbReference>
<evidence type="ECO:0000313" key="7">
    <source>
        <dbReference type="Proteomes" id="UP000782241"/>
    </source>
</evidence>
<dbReference type="PROSITE" id="PS50088">
    <property type="entry name" value="ANK_REPEAT"/>
    <property type="match status" value="6"/>
</dbReference>
<sequence length="1372" mass="153476">MEPAGFVVGLSGVVGLFTSCLEIVQRYDMYKTATRDKCSLDVQLDGVIYRLKHWGNSVGIKGEKLSDNHHPAFGNPETIGLVNAILSNIREVLGSSDDANGSVDVQKAPASGTNHHQFSSSAKLPRLERAAWALRGRFKHTNYVQSLEPLVSLLYDIVPPAGVKPLSLAKSLEPAYHMEICFNSESQYSAQPYTDELRAVVQKLNAESKARTLRDLGAWLGGPTPNDIYHDSSDKRLEGTCEWILHRDIFLQWQVPTTTAKVLWIKGPAGFGKTVLCAKLVQEIERTTVTPMAYFFLSTKFEGRENPFLAMRSWLTSLVLKSQVAFDIVSKSRWSQHEQKAPQSTIVRLFGEVAMAIPGCTFVLDGLDECTGMADTDTKSISHFLNELRKAIAKTNTRLLVVSRPDAVIQQGLSLFPGYSTYDIELDDVGPDLAAFASDLVERKLTIKDEAWKLSIAQKIKDRCKGQFQWVKLQEGSLRRGLSKKRLERVVDETPSGLDALYDREWARINSMRIEDKKRALSLLRWAAFAMYPLTVGQIAEAMLMTEDCEELPVDERPECIDEDYIESMILEFCGSLLEVKQPDLYNVNGDRGSFSFGANDCAEADQHKQLKSGALPKNQEVHLTHFSVKEYILLKLSPPGLLLPNETYRSFIESQEHMAIAKCCLRYISLEEVWHELKQLDDEDTNIQFLYYASTKWEHHYRLVKTPDSDLKEAIWSLFDAGSKLGCLWRNFVKNQLGSLDILGGNVKAPGSLHVAAAMSLTYVVARLLQEGDVDPNNATEDGCTALHFACTYNNKEIATLLLDNGADPGAKSVSGFTALHFASMLDHWELVTLLMERGADVDAGGNLDDTPLLHASSNQQNDMARLLLHDGTNLHRASTDASFQTASGQAPLIAAVRGGNLEVMSLLFDQFGFTNEAHEDQLTLLHYASMGEDPRVAELLLERGADIEAKNGWGMRPIHYASFYGRARTVKQLVEGGADTEAKDYSGRTPLSYAAGRGHKSVVQLLLGEWRHDPNPTDHSGRDVLHYACQEGRNEIVRFLIQAEVEKPSLDQRDRWGSTSLSIAVRRGHTDVVKTLLATNLVDSTSKDDLAVSNPEGINLKMVYVQPNADPDDCLTAYLVTNLTDNELKKFKSSFELGACSRFSPLLHLKIVRAPDDYWGKSHQYIRLQEDKAGREESFGLIDDEAKKRGAIWYIDRFFDEDDVENEIAVSTDVLMKILIKTEAFALSHVNYVIANMSIFEDLDNCGVDSPIPNDFKQPELDDCGGMDFEDQQWYQDVWVTAEPGEFEESTDPKHLDNFSPRPDKVARLKKDIAKSVGIVSDWTFIGDAEPIDLDNGKKKKKFPPGSVVLQQRYNPDFAWPKYKWPKGSL</sequence>
<dbReference type="Gene3D" id="3.40.50.300">
    <property type="entry name" value="P-loop containing nucleotide triphosphate hydrolases"/>
    <property type="match status" value="1"/>
</dbReference>
<feature type="region of interest" description="Disordered" evidence="4">
    <location>
        <begin position="100"/>
        <end position="122"/>
    </location>
</feature>
<feature type="compositionally biased region" description="Polar residues" evidence="4">
    <location>
        <begin position="111"/>
        <end position="122"/>
    </location>
</feature>
<dbReference type="PROSITE" id="PS50837">
    <property type="entry name" value="NACHT"/>
    <property type="match status" value="1"/>
</dbReference>
<dbReference type="InterPro" id="IPR038305">
    <property type="entry name" value="HeLo_sf"/>
</dbReference>
<accession>A0A9P7H226</accession>
<evidence type="ECO:0000313" key="6">
    <source>
        <dbReference type="EMBL" id="KAG5660909.1"/>
    </source>
</evidence>
<dbReference type="Gene3D" id="1.25.40.20">
    <property type="entry name" value="Ankyrin repeat-containing domain"/>
    <property type="match status" value="2"/>
</dbReference>
<dbReference type="Pfam" id="PF14479">
    <property type="entry name" value="HeLo"/>
    <property type="match status" value="1"/>
</dbReference>
<reference evidence="6" key="1">
    <citation type="submission" date="2021-04" db="EMBL/GenBank/DDBJ databases">
        <title>Draft genome of Fusarium avenaceum strain F156N33, isolated from an atmospheric sample in Virginia.</title>
        <authorList>
            <person name="Yang S."/>
            <person name="Vinatzer B.A."/>
            <person name="Coleman J."/>
        </authorList>
    </citation>
    <scope>NUCLEOTIDE SEQUENCE</scope>
    <source>
        <strain evidence="6">F156N33</strain>
    </source>
</reference>
<evidence type="ECO:0000256" key="1">
    <source>
        <dbReference type="ARBA" id="ARBA00022737"/>
    </source>
</evidence>
<evidence type="ECO:0000259" key="5">
    <source>
        <dbReference type="PROSITE" id="PS50837"/>
    </source>
</evidence>